<proteinExistence type="predicted"/>
<organism evidence="1 2">
    <name type="scientific">Armillaria tabescens</name>
    <name type="common">Ringless honey mushroom</name>
    <name type="synonym">Agaricus tabescens</name>
    <dbReference type="NCBI Taxonomy" id="1929756"/>
    <lineage>
        <taxon>Eukaryota</taxon>
        <taxon>Fungi</taxon>
        <taxon>Dikarya</taxon>
        <taxon>Basidiomycota</taxon>
        <taxon>Agaricomycotina</taxon>
        <taxon>Agaricomycetes</taxon>
        <taxon>Agaricomycetidae</taxon>
        <taxon>Agaricales</taxon>
        <taxon>Marasmiineae</taxon>
        <taxon>Physalacriaceae</taxon>
        <taxon>Desarmillaria</taxon>
    </lineage>
</organism>
<name>A0AA39JDP4_ARMTA</name>
<reference evidence="1" key="1">
    <citation type="submission" date="2023-06" db="EMBL/GenBank/DDBJ databases">
        <authorList>
            <consortium name="Lawrence Berkeley National Laboratory"/>
            <person name="Ahrendt S."/>
            <person name="Sahu N."/>
            <person name="Indic B."/>
            <person name="Wong-Bajracharya J."/>
            <person name="Merenyi Z."/>
            <person name="Ke H.-M."/>
            <person name="Monk M."/>
            <person name="Kocsube S."/>
            <person name="Drula E."/>
            <person name="Lipzen A."/>
            <person name="Balint B."/>
            <person name="Henrissat B."/>
            <person name="Andreopoulos B."/>
            <person name="Martin F.M."/>
            <person name="Harder C.B."/>
            <person name="Rigling D."/>
            <person name="Ford K.L."/>
            <person name="Foster G.D."/>
            <person name="Pangilinan J."/>
            <person name="Papanicolaou A."/>
            <person name="Barry K."/>
            <person name="LaButti K."/>
            <person name="Viragh M."/>
            <person name="Koriabine M."/>
            <person name="Yan M."/>
            <person name="Riley R."/>
            <person name="Champramary S."/>
            <person name="Plett K.L."/>
            <person name="Tsai I.J."/>
            <person name="Slot J."/>
            <person name="Sipos G."/>
            <person name="Plett J."/>
            <person name="Nagy L.G."/>
            <person name="Grigoriev I.V."/>
        </authorList>
    </citation>
    <scope>NUCLEOTIDE SEQUENCE</scope>
    <source>
        <strain evidence="1">CCBAS 213</strain>
    </source>
</reference>
<evidence type="ECO:0000313" key="2">
    <source>
        <dbReference type="Proteomes" id="UP001175211"/>
    </source>
</evidence>
<dbReference type="GeneID" id="85351727"/>
<keyword evidence="2" id="KW-1185">Reference proteome</keyword>
<sequence length="111" mass="11850">MSAPAGTWLVAPYSLAIVSPHLTDYSVFASAEFDPNDYANAVLAGEPYVLPSDTRTKPLISSNKLAEAPGKEEISIAISKLTFGIDDVSKQIKTLVSAYCHSAHCSFIIFG</sequence>
<comment type="caution">
    <text evidence="1">The sequence shown here is derived from an EMBL/GenBank/DDBJ whole genome shotgun (WGS) entry which is preliminary data.</text>
</comment>
<dbReference type="AlphaFoldDB" id="A0AA39JDP4"/>
<dbReference type="EMBL" id="JAUEPS010000095">
    <property type="protein sequence ID" value="KAK0438703.1"/>
    <property type="molecule type" value="Genomic_DNA"/>
</dbReference>
<dbReference type="Proteomes" id="UP001175211">
    <property type="component" value="Unassembled WGS sequence"/>
</dbReference>
<accession>A0AA39JDP4</accession>
<protein>
    <submittedName>
        <fullName evidence="1">Uncharacterized protein</fullName>
    </submittedName>
</protein>
<evidence type="ECO:0000313" key="1">
    <source>
        <dbReference type="EMBL" id="KAK0438703.1"/>
    </source>
</evidence>
<gene>
    <name evidence="1" type="ORF">EV420DRAFT_1279937</name>
</gene>
<dbReference type="RefSeq" id="XP_060323012.1">
    <property type="nucleotide sequence ID" value="XM_060468179.1"/>
</dbReference>